<sequence length="82" mass="9493">MKPFTSAMIILLLTLCHFVDIESRKNSDYTTGNSKKNNRPTIESKTFNNIEYEKAVIESLRTDTVYYSYKNSGPTEIYDDLN</sequence>
<name>A0A2N3IDV8_9BACT</name>
<proteinExistence type="predicted"/>
<organism evidence="1 2">
    <name type="scientific">Labilibaculum manganireducens</name>
    <dbReference type="NCBI Taxonomy" id="1940525"/>
    <lineage>
        <taxon>Bacteria</taxon>
        <taxon>Pseudomonadati</taxon>
        <taxon>Bacteroidota</taxon>
        <taxon>Bacteroidia</taxon>
        <taxon>Marinilabiliales</taxon>
        <taxon>Marinifilaceae</taxon>
        <taxon>Labilibaculum</taxon>
    </lineage>
</organism>
<dbReference type="EMBL" id="MVDE01000004">
    <property type="protein sequence ID" value="PKQ68433.1"/>
    <property type="molecule type" value="Genomic_DNA"/>
</dbReference>
<protein>
    <submittedName>
        <fullName evidence="1">Uncharacterized protein</fullName>
    </submittedName>
</protein>
<reference evidence="1 2" key="1">
    <citation type="journal article" date="2017" name="Front. Microbiol.">
        <title>Labilibaculum manganireducens gen. nov., sp. nov. and Labilibaculum filiforme sp. nov., Novel Bacteroidetes Isolated from Subsurface Sediments of the Baltic Sea.</title>
        <authorList>
            <person name="Vandieken V."/>
            <person name="Marshall I.P."/>
            <person name="Niemann H."/>
            <person name="Engelen B."/>
            <person name="Cypionka H."/>
        </authorList>
    </citation>
    <scope>NUCLEOTIDE SEQUENCE [LARGE SCALE GENOMIC DNA]</scope>
    <source>
        <strain evidence="1 2">59.10-2M</strain>
    </source>
</reference>
<evidence type="ECO:0000313" key="2">
    <source>
        <dbReference type="Proteomes" id="UP000233618"/>
    </source>
</evidence>
<dbReference type="Proteomes" id="UP000233618">
    <property type="component" value="Unassembled WGS sequence"/>
</dbReference>
<accession>A0A2N3IDV8</accession>
<comment type="caution">
    <text evidence="1">The sequence shown here is derived from an EMBL/GenBank/DDBJ whole genome shotgun (WGS) entry which is preliminary data.</text>
</comment>
<keyword evidence="2" id="KW-1185">Reference proteome</keyword>
<dbReference type="AlphaFoldDB" id="A0A2N3IDV8"/>
<evidence type="ECO:0000313" key="1">
    <source>
        <dbReference type="EMBL" id="PKQ68433.1"/>
    </source>
</evidence>
<gene>
    <name evidence="1" type="ORF">BZG01_04255</name>
</gene>
<dbReference type="RefSeq" id="WP_101308593.1">
    <property type="nucleotide sequence ID" value="NZ_CAXXEE010000003.1"/>
</dbReference>